<name>A0ACC2S9X9_9FUNG</name>
<keyword evidence="2" id="KW-1185">Reference proteome</keyword>
<proteinExistence type="predicted"/>
<reference evidence="1" key="1">
    <citation type="submission" date="2022-04" db="EMBL/GenBank/DDBJ databases">
        <title>Genome of the entomopathogenic fungus Entomophthora muscae.</title>
        <authorList>
            <person name="Elya C."/>
            <person name="Lovett B.R."/>
            <person name="Lee E."/>
            <person name="Macias A.M."/>
            <person name="Hajek A.E."/>
            <person name="De Bivort B.L."/>
            <person name="Kasson M.T."/>
            <person name="De Fine Licht H.H."/>
            <person name="Stajich J.E."/>
        </authorList>
    </citation>
    <scope>NUCLEOTIDE SEQUENCE</scope>
    <source>
        <strain evidence="1">Berkeley</strain>
    </source>
</reference>
<evidence type="ECO:0000313" key="1">
    <source>
        <dbReference type="EMBL" id="KAJ9059099.1"/>
    </source>
</evidence>
<organism evidence="1 2">
    <name type="scientific">Entomophthora muscae</name>
    <dbReference type="NCBI Taxonomy" id="34485"/>
    <lineage>
        <taxon>Eukaryota</taxon>
        <taxon>Fungi</taxon>
        <taxon>Fungi incertae sedis</taxon>
        <taxon>Zoopagomycota</taxon>
        <taxon>Entomophthoromycotina</taxon>
        <taxon>Entomophthoromycetes</taxon>
        <taxon>Entomophthorales</taxon>
        <taxon>Entomophthoraceae</taxon>
        <taxon>Entomophthora</taxon>
    </lineage>
</organism>
<protein>
    <submittedName>
        <fullName evidence="1">Uncharacterized protein</fullName>
    </submittedName>
</protein>
<gene>
    <name evidence="1" type="ORF">DSO57_1005899</name>
</gene>
<dbReference type="EMBL" id="QTSX02005696">
    <property type="protein sequence ID" value="KAJ9059099.1"/>
    <property type="molecule type" value="Genomic_DNA"/>
</dbReference>
<accession>A0ACC2S9X9</accession>
<evidence type="ECO:0000313" key="2">
    <source>
        <dbReference type="Proteomes" id="UP001165960"/>
    </source>
</evidence>
<comment type="caution">
    <text evidence="1">The sequence shown here is derived from an EMBL/GenBank/DDBJ whole genome shotgun (WGS) entry which is preliminary data.</text>
</comment>
<sequence>MDLLPSLFLLYPNSKKNSKAELLHPDEMQEPHDLPLPNVALVFSIADELYDKLLVE</sequence>
<dbReference type="Proteomes" id="UP001165960">
    <property type="component" value="Unassembled WGS sequence"/>
</dbReference>